<dbReference type="AlphaFoldDB" id="A0A7C2NX09"/>
<accession>A0A7C2NX09</accession>
<protein>
    <submittedName>
        <fullName evidence="3">PilZ domain-containing protein</fullName>
    </submittedName>
</protein>
<feature type="domain" description="PilZ" evidence="2">
    <location>
        <begin position="15"/>
        <end position="116"/>
    </location>
</feature>
<evidence type="ECO:0000259" key="2">
    <source>
        <dbReference type="Pfam" id="PF07238"/>
    </source>
</evidence>
<dbReference type="GO" id="GO:0035438">
    <property type="term" value="F:cyclic-di-GMP binding"/>
    <property type="evidence" value="ECO:0007669"/>
    <property type="project" value="InterPro"/>
</dbReference>
<comment type="caution">
    <text evidence="3">The sequence shown here is derived from an EMBL/GenBank/DDBJ whole genome shotgun (WGS) entry which is preliminary data.</text>
</comment>
<name>A0A7C2NX09_9PLAN</name>
<gene>
    <name evidence="3" type="ORF">ENQ76_14405</name>
</gene>
<dbReference type="SUPFAM" id="SSF141371">
    <property type="entry name" value="PilZ domain-like"/>
    <property type="match status" value="1"/>
</dbReference>
<sequence length="126" mass="14176">MRERRQPADRRTGSDRRQQPRLPVVSAVRFLRSSSPDRVLHGQIHDVSTAGLRLVLEEPVTAGESLLVEILGEQTILFSLSTQVAWCTPEDSRHRVGCVLVKPLAPRHMARLRTLLQSERRPLAGV</sequence>
<evidence type="ECO:0000256" key="1">
    <source>
        <dbReference type="SAM" id="MobiDB-lite"/>
    </source>
</evidence>
<feature type="compositionally biased region" description="Basic and acidic residues" evidence="1">
    <location>
        <begin position="1"/>
        <end position="18"/>
    </location>
</feature>
<evidence type="ECO:0000313" key="3">
    <source>
        <dbReference type="EMBL" id="HEN16648.1"/>
    </source>
</evidence>
<dbReference type="EMBL" id="DSOK01000395">
    <property type="protein sequence ID" value="HEN16648.1"/>
    <property type="molecule type" value="Genomic_DNA"/>
</dbReference>
<dbReference type="Pfam" id="PF07238">
    <property type="entry name" value="PilZ"/>
    <property type="match status" value="1"/>
</dbReference>
<organism evidence="3">
    <name type="scientific">Schlesneria paludicola</name>
    <dbReference type="NCBI Taxonomy" id="360056"/>
    <lineage>
        <taxon>Bacteria</taxon>
        <taxon>Pseudomonadati</taxon>
        <taxon>Planctomycetota</taxon>
        <taxon>Planctomycetia</taxon>
        <taxon>Planctomycetales</taxon>
        <taxon>Planctomycetaceae</taxon>
        <taxon>Schlesneria</taxon>
    </lineage>
</organism>
<dbReference type="InterPro" id="IPR009875">
    <property type="entry name" value="PilZ_domain"/>
</dbReference>
<feature type="region of interest" description="Disordered" evidence="1">
    <location>
        <begin position="1"/>
        <end position="21"/>
    </location>
</feature>
<proteinExistence type="predicted"/>
<reference evidence="3" key="1">
    <citation type="journal article" date="2020" name="mSystems">
        <title>Genome- and Community-Level Interaction Insights into Carbon Utilization and Element Cycling Functions of Hydrothermarchaeota in Hydrothermal Sediment.</title>
        <authorList>
            <person name="Zhou Z."/>
            <person name="Liu Y."/>
            <person name="Xu W."/>
            <person name="Pan J."/>
            <person name="Luo Z.H."/>
            <person name="Li M."/>
        </authorList>
    </citation>
    <scope>NUCLEOTIDE SEQUENCE [LARGE SCALE GENOMIC DNA]</scope>
    <source>
        <strain evidence="3">SpSt-339</strain>
    </source>
</reference>
<dbReference type="Gene3D" id="2.40.10.220">
    <property type="entry name" value="predicted glycosyltransferase like domains"/>
    <property type="match status" value="1"/>
</dbReference>